<dbReference type="Proteomes" id="UP000655225">
    <property type="component" value="Unassembled WGS sequence"/>
</dbReference>
<dbReference type="InterPro" id="IPR042277">
    <property type="entry name" value="IST1-like"/>
</dbReference>
<feature type="region of interest" description="Disordered" evidence="2">
    <location>
        <begin position="271"/>
        <end position="292"/>
    </location>
</feature>
<gene>
    <name evidence="3" type="ORF">HHK36_006961</name>
</gene>
<proteinExistence type="inferred from homology"/>
<sequence length="497" mass="56074">MGKILDVLLRRRTSKTSKFKTLVNLAISRLAILKNQRHVRCSQDRSDVLQLLYLGHHERALLRVEHVIKEQNMLDAFVMIEGYCHVLIERLCLIGNIKECPDELKEAISSLIFAASRCAEFPELEEIRGVFISRFGKEFAARAVELRNNCGVNLKVIQKLSTKQPSLDCRLKVLNEIASKNGINLHLEEAYSVIIEEKPDQNKPEPEPSVKSDNSTYAHIFTEVIEQDEHFSGSMKAREKYTDVVAAAQAAFESAAYAAAAARAAVVLSRSESQLKVPDDQSKPSSLRRNLSDIDGYSKSRLEITGKVASKEVEHSNGGMGFEKIHLTNYLSSESEDEVAEIHYKSHPEEYKQSKNKAQLQRSLSSSSSDSSGDALKATDSLEKEIFFDDERRNEQSKIPWLKHHDLGFDKKSSLLNTEFSKTRQSSVLSDENGVKLQYPSQKQIPRADPQNLSHVQMDWVASGSGNPKAYSAEVRVQCSNKERKPVSVRTRRVHRY</sequence>
<dbReference type="OMA" id="IFTEVIE"/>
<feature type="compositionally biased region" description="Low complexity" evidence="2">
    <location>
        <begin position="363"/>
        <end position="372"/>
    </location>
</feature>
<reference evidence="3 4" key="1">
    <citation type="submission" date="2020-04" db="EMBL/GenBank/DDBJ databases">
        <title>Plant Genome Project.</title>
        <authorList>
            <person name="Zhang R.-G."/>
        </authorList>
    </citation>
    <scope>NUCLEOTIDE SEQUENCE [LARGE SCALE GENOMIC DNA]</scope>
    <source>
        <strain evidence="3">YNK0</strain>
        <tissue evidence="3">Leaf</tissue>
    </source>
</reference>
<dbReference type="Pfam" id="PF03398">
    <property type="entry name" value="Ist1"/>
    <property type="match status" value="1"/>
</dbReference>
<evidence type="ECO:0000313" key="4">
    <source>
        <dbReference type="Proteomes" id="UP000655225"/>
    </source>
</evidence>
<dbReference type="PANTHER" id="PTHR12161:SF16">
    <property type="entry name" value="REGULATOR OF VPS4 ACTIVITY IN THE MVB PATHWAY PROTEIN"/>
    <property type="match status" value="1"/>
</dbReference>
<evidence type="ECO:0008006" key="5">
    <source>
        <dbReference type="Google" id="ProtNLM"/>
    </source>
</evidence>
<evidence type="ECO:0000256" key="1">
    <source>
        <dbReference type="ARBA" id="ARBA00005536"/>
    </source>
</evidence>
<dbReference type="InterPro" id="IPR005061">
    <property type="entry name" value="Ist1"/>
</dbReference>
<dbReference type="FunFam" id="1.20.1260.60:FF:000002">
    <property type="entry name" value="Vacuolar protein sorting-associated protein IST1"/>
    <property type="match status" value="1"/>
</dbReference>
<evidence type="ECO:0000313" key="3">
    <source>
        <dbReference type="EMBL" id="KAF8407825.1"/>
    </source>
</evidence>
<keyword evidence="4" id="KW-1185">Reference proteome</keyword>
<dbReference type="OrthoDB" id="29853at2759"/>
<dbReference type="EMBL" id="JABCRI010000004">
    <property type="protein sequence ID" value="KAF8407825.1"/>
    <property type="molecule type" value="Genomic_DNA"/>
</dbReference>
<comment type="similarity">
    <text evidence="1">Belongs to the IST1 family.</text>
</comment>
<name>A0A834ZI29_TETSI</name>
<protein>
    <recommendedName>
        <fullName evidence="5">IST1-like protein</fullName>
    </recommendedName>
</protein>
<dbReference type="GO" id="GO:0015031">
    <property type="term" value="P:protein transport"/>
    <property type="evidence" value="ECO:0007669"/>
    <property type="project" value="InterPro"/>
</dbReference>
<feature type="region of interest" description="Disordered" evidence="2">
    <location>
        <begin position="348"/>
        <end position="376"/>
    </location>
</feature>
<organism evidence="3 4">
    <name type="scientific">Tetracentron sinense</name>
    <name type="common">Spur-leaf</name>
    <dbReference type="NCBI Taxonomy" id="13715"/>
    <lineage>
        <taxon>Eukaryota</taxon>
        <taxon>Viridiplantae</taxon>
        <taxon>Streptophyta</taxon>
        <taxon>Embryophyta</taxon>
        <taxon>Tracheophyta</taxon>
        <taxon>Spermatophyta</taxon>
        <taxon>Magnoliopsida</taxon>
        <taxon>Trochodendrales</taxon>
        <taxon>Trochodendraceae</taxon>
        <taxon>Tetracentron</taxon>
    </lineage>
</organism>
<evidence type="ECO:0000256" key="2">
    <source>
        <dbReference type="SAM" id="MobiDB-lite"/>
    </source>
</evidence>
<comment type="caution">
    <text evidence="3">The sequence shown here is derived from an EMBL/GenBank/DDBJ whole genome shotgun (WGS) entry which is preliminary data.</text>
</comment>
<dbReference type="Gene3D" id="1.20.1260.60">
    <property type="entry name" value="Vacuolar protein sorting-associated protein Ist1"/>
    <property type="match status" value="1"/>
</dbReference>
<dbReference type="AlphaFoldDB" id="A0A834ZI29"/>
<accession>A0A834ZI29</accession>
<dbReference type="PANTHER" id="PTHR12161">
    <property type="entry name" value="IST1 FAMILY MEMBER"/>
    <property type="match status" value="1"/>
</dbReference>